<name>A0A0K6II41_9GAMM</name>
<dbReference type="STRING" id="1137284.GCA_001418205_00617"/>
<gene>
    <name evidence="1" type="ORF">Ga0061065_102112</name>
</gene>
<organism evidence="1 2">
    <name type="scientific">Marinomonas fungiae</name>
    <dbReference type="NCBI Taxonomy" id="1137284"/>
    <lineage>
        <taxon>Bacteria</taxon>
        <taxon>Pseudomonadati</taxon>
        <taxon>Pseudomonadota</taxon>
        <taxon>Gammaproteobacteria</taxon>
        <taxon>Oceanospirillales</taxon>
        <taxon>Oceanospirillaceae</taxon>
        <taxon>Marinomonas</taxon>
    </lineage>
</organism>
<dbReference type="InterPro" id="IPR010836">
    <property type="entry name" value="SapC"/>
</dbReference>
<evidence type="ECO:0000313" key="2">
    <source>
        <dbReference type="Proteomes" id="UP000182769"/>
    </source>
</evidence>
<dbReference type="EMBL" id="CYHG01000002">
    <property type="protein sequence ID" value="CUB02775.1"/>
    <property type="molecule type" value="Genomic_DNA"/>
</dbReference>
<keyword evidence="2" id="KW-1185">Reference proteome</keyword>
<reference evidence="2" key="1">
    <citation type="submission" date="2015-08" db="EMBL/GenBank/DDBJ databases">
        <authorList>
            <person name="Varghese N."/>
        </authorList>
    </citation>
    <scope>NUCLEOTIDE SEQUENCE [LARGE SCALE GENOMIC DNA]</scope>
    <source>
        <strain evidence="2">JCM 18476</strain>
    </source>
</reference>
<evidence type="ECO:0000313" key="1">
    <source>
        <dbReference type="EMBL" id="CUB02775.1"/>
    </source>
</evidence>
<dbReference type="Pfam" id="PF07277">
    <property type="entry name" value="SapC"/>
    <property type="match status" value="1"/>
</dbReference>
<sequence>MPNWQVVSKEKHINSGWVSPSDYRQAKESALAPLMAAEISHALPFYPLAFVKLPDGRFQLNAIFSLKNDVNLFLNQANRWLVPYVPAALLSYPFAMMKTDLVPLTVSI</sequence>
<protein>
    <submittedName>
        <fullName evidence="1">SapC</fullName>
    </submittedName>
</protein>
<accession>A0A0K6II41</accession>
<dbReference type="OrthoDB" id="9806524at2"/>
<dbReference type="RefSeq" id="WP_055461746.1">
    <property type="nucleotide sequence ID" value="NZ_CYHG01000002.1"/>
</dbReference>
<dbReference type="Proteomes" id="UP000182769">
    <property type="component" value="Unassembled WGS sequence"/>
</dbReference>
<proteinExistence type="predicted"/>
<dbReference type="AlphaFoldDB" id="A0A0K6II41"/>